<dbReference type="Gene3D" id="3.40.30.10">
    <property type="entry name" value="Glutaredoxin"/>
    <property type="match status" value="1"/>
</dbReference>
<comment type="caution">
    <text evidence="1">The sequence shown here is derived from an EMBL/GenBank/DDBJ whole genome shotgun (WGS) entry which is preliminary data.</text>
</comment>
<dbReference type="STRING" id="1300341.I595_1241"/>
<sequence length="205" mass="23547">MEKSLQTTAEIIENALNHTTDYLSYRKMVQHWSETASNSGPVKTEALANYTQLNDRRMRRWDKTLKLDGERLRELQLPRKIIWLVITESWCGDASPSLPVMHKMAQAIKDLELKIVFRDENVDLMNAFLTNGAMSIPKLIMLDALTHEVLGNWGPRSTVPTKMVQDYKKQHGTVGAALKQDLQTWYNKNKGQDVFDDLMELLTSL</sequence>
<proteinExistence type="predicted"/>
<name>A0A0P7A7N2_9FLAO</name>
<gene>
    <name evidence="1" type="ORF">I595_1241</name>
</gene>
<protein>
    <recommendedName>
        <fullName evidence="3">Thioredoxin</fullName>
    </recommendedName>
</protein>
<keyword evidence="2" id="KW-1185">Reference proteome</keyword>
<dbReference type="AlphaFoldDB" id="A0A0P7A7N2"/>
<dbReference type="SUPFAM" id="SSF52833">
    <property type="entry name" value="Thioredoxin-like"/>
    <property type="match status" value="1"/>
</dbReference>
<dbReference type="Pfam" id="PF14595">
    <property type="entry name" value="Thioredoxin_9"/>
    <property type="match status" value="1"/>
</dbReference>
<dbReference type="OrthoDB" id="6120799at2"/>
<dbReference type="RefSeq" id="WP_054558695.1">
    <property type="nucleotide sequence ID" value="NZ_LDJX01000002.1"/>
</dbReference>
<dbReference type="EMBL" id="LDJX01000002">
    <property type="protein sequence ID" value="KPM32814.1"/>
    <property type="molecule type" value="Genomic_DNA"/>
</dbReference>
<organism evidence="1 2">
    <name type="scientific">Croceitalea dokdonensis DOKDO 023</name>
    <dbReference type="NCBI Taxonomy" id="1300341"/>
    <lineage>
        <taxon>Bacteria</taxon>
        <taxon>Pseudomonadati</taxon>
        <taxon>Bacteroidota</taxon>
        <taxon>Flavobacteriia</taxon>
        <taxon>Flavobacteriales</taxon>
        <taxon>Flavobacteriaceae</taxon>
        <taxon>Croceitalea</taxon>
    </lineage>
</organism>
<evidence type="ECO:0008006" key="3">
    <source>
        <dbReference type="Google" id="ProtNLM"/>
    </source>
</evidence>
<evidence type="ECO:0000313" key="2">
    <source>
        <dbReference type="Proteomes" id="UP000050280"/>
    </source>
</evidence>
<reference evidence="1 2" key="1">
    <citation type="submission" date="2015-09" db="EMBL/GenBank/DDBJ databases">
        <title>Genome sequence of the marine flavobacterium Croceitalea dokdonensis DOKDO 023 that contains proton- and sodium-pumping rhodopsins.</title>
        <authorList>
            <person name="Kwon S.-K."/>
            <person name="Lee H.K."/>
            <person name="Kwak M.-J."/>
            <person name="Kim J.F."/>
        </authorList>
    </citation>
    <scope>NUCLEOTIDE SEQUENCE [LARGE SCALE GENOMIC DNA]</scope>
    <source>
        <strain evidence="1 2">DOKDO 023</strain>
    </source>
</reference>
<dbReference type="Proteomes" id="UP000050280">
    <property type="component" value="Unassembled WGS sequence"/>
</dbReference>
<evidence type="ECO:0000313" key="1">
    <source>
        <dbReference type="EMBL" id="KPM32814.1"/>
    </source>
</evidence>
<accession>A0A0P7A7N2</accession>
<dbReference type="InterPro" id="IPR036249">
    <property type="entry name" value="Thioredoxin-like_sf"/>
</dbReference>
<dbReference type="PATRIC" id="fig|1300341.3.peg.1440"/>